<dbReference type="AlphaFoldDB" id="B8DN90"/>
<feature type="region of interest" description="Disordered" evidence="1">
    <location>
        <begin position="1"/>
        <end position="23"/>
    </location>
</feature>
<dbReference type="EMBL" id="CP001197">
    <property type="protein sequence ID" value="ACL07034.1"/>
    <property type="molecule type" value="Genomic_DNA"/>
</dbReference>
<accession>B8DN90</accession>
<dbReference type="Pfam" id="PF01863">
    <property type="entry name" value="YgjP-like"/>
    <property type="match status" value="1"/>
</dbReference>
<dbReference type="Gene3D" id="3.30.2010.10">
    <property type="entry name" value="Metalloproteases ('zincins'), catalytic domain"/>
    <property type="match status" value="1"/>
</dbReference>
<feature type="domain" description="YgjP-like metallopeptidase" evidence="2">
    <location>
        <begin position="202"/>
        <end position="305"/>
    </location>
</feature>
<dbReference type="PANTHER" id="PTHR30399">
    <property type="entry name" value="UNCHARACTERIZED PROTEIN YGJP"/>
    <property type="match status" value="1"/>
</dbReference>
<dbReference type="KEGG" id="dvm:DvMF_0073"/>
<sequence>MRRFAGIRSGWPEAGPDGANDAVNDAVNDARSDAGAPGVTCGAPSPGDVAWPPRHDVRTSPRARRVRLRIVPRRGLEVVIPPGFSATRIPEVLERHRTWIVRALLRAGLAEPVPGTVVTADGAPGEAGSGAMHGILPGGGAFLGPDGIRSVPGEVLLPAVQARYAVIRAPLAPGMRPELREVDAALRLRVPEGGAGDGMAVDLLRDWLRAVARRRLAPWLHTLAAEHGFRYQRCVVRMQQTRWGSCSARGTISCNASLLFLPRELARHVLLHELCHTVHLDHSSRFHALLGKVDPDAALWREGLRSGWSHVPWWAR</sequence>
<evidence type="ECO:0000259" key="2">
    <source>
        <dbReference type="Pfam" id="PF01863"/>
    </source>
</evidence>
<dbReference type="PANTHER" id="PTHR30399:SF1">
    <property type="entry name" value="UTP PYROPHOSPHATASE"/>
    <property type="match status" value="1"/>
</dbReference>
<dbReference type="InterPro" id="IPR002725">
    <property type="entry name" value="YgjP-like_metallopeptidase"/>
</dbReference>
<dbReference type="eggNOG" id="COG1451">
    <property type="taxonomic scope" value="Bacteria"/>
</dbReference>
<dbReference type="CDD" id="cd07344">
    <property type="entry name" value="M48_yhfN_like"/>
    <property type="match status" value="1"/>
</dbReference>
<dbReference type="HOGENOM" id="CLU_065947_0_0_7"/>
<evidence type="ECO:0000313" key="3">
    <source>
        <dbReference type="EMBL" id="ACL07034.1"/>
    </source>
</evidence>
<proteinExistence type="predicted"/>
<dbReference type="InterPro" id="IPR053136">
    <property type="entry name" value="UTP_pyrophosphatase-like"/>
</dbReference>
<name>B8DN90_NITV9</name>
<reference evidence="3" key="1">
    <citation type="submission" date="2008-10" db="EMBL/GenBank/DDBJ databases">
        <title>Complete sequence of Desulfovibrio vulgaris str. 'Miyazaki F'.</title>
        <authorList>
            <person name="Lucas S."/>
            <person name="Copeland A."/>
            <person name="Lapidus A."/>
            <person name="Glavina del Rio T."/>
            <person name="Dalin E."/>
            <person name="Tice H."/>
            <person name="Bruce D."/>
            <person name="Goodwin L."/>
            <person name="Pitluck S."/>
            <person name="Sims D."/>
            <person name="Brettin T."/>
            <person name="Detter J.C."/>
            <person name="Han C."/>
            <person name="Larimer F."/>
            <person name="Land M."/>
            <person name="Hauser L."/>
            <person name="Kyrpides N."/>
            <person name="Mikhailova N."/>
            <person name="Hazen T.C."/>
            <person name="Richardson P."/>
        </authorList>
    </citation>
    <scope>NUCLEOTIDE SEQUENCE</scope>
    <source>
        <strain evidence="3">Miyazaki F</strain>
    </source>
</reference>
<organism evidence="3">
    <name type="scientific">Nitratidesulfovibrio vulgaris (strain DSM 19637 / Miyazaki F)</name>
    <name type="common">Desulfovibrio vulgaris</name>
    <dbReference type="NCBI Taxonomy" id="883"/>
    <lineage>
        <taxon>Bacteria</taxon>
        <taxon>Pseudomonadati</taxon>
        <taxon>Thermodesulfobacteriota</taxon>
        <taxon>Desulfovibrionia</taxon>
        <taxon>Desulfovibrionales</taxon>
        <taxon>Desulfovibrionaceae</taxon>
        <taxon>Nitratidesulfovibrio</taxon>
    </lineage>
</organism>
<gene>
    <name evidence="3" type="ordered locus">DvMF_0073</name>
</gene>
<protein>
    <recommendedName>
        <fullName evidence="2">YgjP-like metallopeptidase domain-containing protein</fullName>
    </recommendedName>
</protein>
<evidence type="ECO:0000256" key="1">
    <source>
        <dbReference type="SAM" id="MobiDB-lite"/>
    </source>
</evidence>